<evidence type="ECO:0000313" key="1">
    <source>
        <dbReference type="EMBL" id="KYG75932.1"/>
    </source>
</evidence>
<dbReference type="OrthoDB" id="797757at2"/>
<dbReference type="RefSeq" id="WP_068220095.1">
    <property type="nucleotide sequence ID" value="NZ_LRPC01000012.1"/>
</dbReference>
<evidence type="ECO:0000313" key="2">
    <source>
        <dbReference type="Proteomes" id="UP000075606"/>
    </source>
</evidence>
<name>A0A150XB83_9BACT</name>
<dbReference type="AlphaFoldDB" id="A0A150XB83"/>
<dbReference type="STRING" id="333140.AWW68_08875"/>
<organism evidence="1 2">
    <name type="scientific">Roseivirga spongicola</name>
    <dbReference type="NCBI Taxonomy" id="333140"/>
    <lineage>
        <taxon>Bacteria</taxon>
        <taxon>Pseudomonadati</taxon>
        <taxon>Bacteroidota</taxon>
        <taxon>Cytophagia</taxon>
        <taxon>Cytophagales</taxon>
        <taxon>Roseivirgaceae</taxon>
        <taxon>Roseivirga</taxon>
    </lineage>
</organism>
<proteinExistence type="predicted"/>
<protein>
    <submittedName>
        <fullName evidence="1">Uncharacterized protein</fullName>
    </submittedName>
</protein>
<reference evidence="1 2" key="1">
    <citation type="submission" date="2016-01" db="EMBL/GenBank/DDBJ databases">
        <title>Genome sequencing of Roseivirga spongicola UST030701-084.</title>
        <authorList>
            <person name="Selvaratnam C."/>
            <person name="Thevarajoo S."/>
            <person name="Goh K.M."/>
            <person name="Ee R."/>
            <person name="Chan K.-G."/>
            <person name="Chong C.S."/>
        </authorList>
    </citation>
    <scope>NUCLEOTIDE SEQUENCE [LARGE SCALE GENOMIC DNA]</scope>
    <source>
        <strain evidence="1 2">UST030701-084</strain>
    </source>
</reference>
<gene>
    <name evidence="1" type="ORF">AWW68_08875</name>
</gene>
<dbReference type="Proteomes" id="UP000075606">
    <property type="component" value="Unassembled WGS sequence"/>
</dbReference>
<sequence>MKVISEKEATLIKTNWQRQRQEHIISSFEVFNEQEGEYDRITARDFGAITQEFMDSIKKLGDSPSDGLSLVLGIDENTQHAEVFWEFRLGNEKTYIKGDGDRFLTYISSNYRPTQPRMGESVNYKNEVCCNWANISYFEMNAIFFVEMENNNFKSHGSELFLRRPRRVLSFTIPQDDIDVMKKVCSTEKSLLVHYGVNYGDAARQMVPFVPLIQVYTPMLEGTTDEDDPGSTYLDFVDPCPPTCPDGDL</sequence>
<accession>A0A150XB83</accession>
<keyword evidence="2" id="KW-1185">Reference proteome</keyword>
<comment type="caution">
    <text evidence="1">The sequence shown here is derived from an EMBL/GenBank/DDBJ whole genome shotgun (WGS) entry which is preliminary data.</text>
</comment>
<dbReference type="EMBL" id="LRPC01000012">
    <property type="protein sequence ID" value="KYG75932.1"/>
    <property type="molecule type" value="Genomic_DNA"/>
</dbReference>